<dbReference type="CDD" id="cd21939">
    <property type="entry name" value="ZIP_TSC22D2"/>
    <property type="match status" value="1"/>
</dbReference>
<feature type="coiled-coil region" evidence="2">
    <location>
        <begin position="669"/>
        <end position="703"/>
    </location>
</feature>
<proteinExistence type="inferred from homology"/>
<sequence>MSKMPAKKKSCFQITSVTTAQVASSITEDTESLDDPDESRTEDVSSEIFDVSRATDYGPEEACERSSSEETLNNVGEAETPGSVSPNLLLDGQLAAAAPAPLPAPNGGAVPKSSAVAGAAAGPAQPTLPSAGASTMAQTAAAACSSRFRVIKLDHGTGEPYRRGRWTCMEYYDRDSDGSGVLGRTGDCIRHSSTFEQVAQDRDSGLGATGGSVVVSAVPASMHGPDSIADSSLAAVSQLLQAEKMNQSSLQQPSFVIGQQQQPQQPLGGAVPQSAAQPLFSTAPVANQQMMVPPQSQPQVNTHSVGPSGPNGKSVAPSSAAMGQPGLPTAPQQVQQGAVPVTQPQQFAYSQPQIPPVHLLPTQPSGQTEYMQHVTIMQPPGAIQQAAVASIPSTVASSLSVGQVTGQNPSPVGAPVMGVSAQTGEVAGQGSGVMQSGQVQPSPATLAQPGGVVQQGIAHAGVVQQKPVTQHQMGSSSQVSGMPGAPHSMVSGVQSVPVAVPGTSVPSMSTTSVTMPNVPAAAAQSQLSSHVPVGRSSGTVPPQHGGHSLMQGTPGGAAPLPHSSLGQFQTPAQSLVGQIDDTRRKSEPLPQPPLAVIAENKPLVKPPVPDTLTNPLQLPTSTPMNSLASSVFGISIPVDGDEDSASGASVVAIDNKIEQAMDLVKSHLMYAVREEVEVLKEQIKELVERNSLLERENALLKSLSNNDQLSQLSAQQAAPSSTSQAQAVIAQPAQPPQQPNVSSA</sequence>
<dbReference type="EMBL" id="VZSX01000129">
    <property type="protein sequence ID" value="NXA40371.1"/>
    <property type="molecule type" value="Genomic_DNA"/>
</dbReference>
<dbReference type="FunFam" id="1.20.5.490:FF:000002">
    <property type="entry name" value="TSC22 domain family, member 1"/>
    <property type="match status" value="1"/>
</dbReference>
<dbReference type="Gene3D" id="1.20.5.490">
    <property type="entry name" value="Single helix bin"/>
    <property type="match status" value="1"/>
</dbReference>
<keyword evidence="5" id="KW-1185">Reference proteome</keyword>
<dbReference type="PANTHER" id="PTHR46894:SF1">
    <property type="entry name" value="TSC22 DOMAIN FAMILY PROTEIN 2"/>
    <property type="match status" value="1"/>
</dbReference>
<evidence type="ECO:0000256" key="2">
    <source>
        <dbReference type="SAM" id="Coils"/>
    </source>
</evidence>
<dbReference type="SUPFAM" id="SSF58026">
    <property type="entry name" value="Delta-sleep-inducing peptide immunoreactive peptide"/>
    <property type="match status" value="1"/>
</dbReference>
<feature type="region of interest" description="Disordered" evidence="3">
    <location>
        <begin position="292"/>
        <end position="337"/>
    </location>
</feature>
<dbReference type="GO" id="GO:0006357">
    <property type="term" value="P:regulation of transcription by RNA polymerase II"/>
    <property type="evidence" value="ECO:0007669"/>
    <property type="project" value="InterPro"/>
</dbReference>
<dbReference type="PROSITE" id="PS01289">
    <property type="entry name" value="TSC22"/>
    <property type="match status" value="1"/>
</dbReference>
<dbReference type="AlphaFoldDB" id="A0A7K7VID3"/>
<feature type="compositionally biased region" description="Acidic residues" evidence="3">
    <location>
        <begin position="28"/>
        <end position="37"/>
    </location>
</feature>
<comment type="caution">
    <text evidence="4">The sequence shown here is derived from an EMBL/GenBank/DDBJ whole genome shotgun (WGS) entry which is preliminary data.</text>
</comment>
<dbReference type="InterPro" id="IPR053049">
    <property type="entry name" value="TSC22_domain_protein_2"/>
</dbReference>
<feature type="region of interest" description="Disordered" evidence="3">
    <location>
        <begin position="531"/>
        <end position="555"/>
    </location>
</feature>
<keyword evidence="2" id="KW-0175">Coiled coil</keyword>
<dbReference type="InterPro" id="IPR047862">
    <property type="entry name" value="TSC22/BUN_CS"/>
</dbReference>
<gene>
    <name evidence="4" type="primary">Tsc22d2</name>
    <name evidence="4" type="ORF">EUDELE_R09367</name>
</gene>
<feature type="compositionally biased region" description="Low complexity" evidence="3">
    <location>
        <begin position="711"/>
        <end position="732"/>
    </location>
</feature>
<dbReference type="PANTHER" id="PTHR46894">
    <property type="entry name" value="TSC22 DOMAIN FAMILY PROTEIN 2"/>
    <property type="match status" value="1"/>
</dbReference>
<reference evidence="4 5" key="1">
    <citation type="submission" date="2019-09" db="EMBL/GenBank/DDBJ databases">
        <title>Bird 10,000 Genomes (B10K) Project - Family phase.</title>
        <authorList>
            <person name="Zhang G."/>
        </authorList>
    </citation>
    <scope>NUCLEOTIDE SEQUENCE [LARGE SCALE GENOMIC DNA]</scope>
    <source>
        <strain evidence="4">B10K-LSUMZ-16893</strain>
    </source>
</reference>
<dbReference type="OrthoDB" id="8961796at2759"/>
<dbReference type="InterPro" id="IPR000580">
    <property type="entry name" value="TSC22/Bun"/>
</dbReference>
<dbReference type="Pfam" id="PF01166">
    <property type="entry name" value="TSC22"/>
    <property type="match status" value="1"/>
</dbReference>
<evidence type="ECO:0000256" key="1">
    <source>
        <dbReference type="ARBA" id="ARBA00007908"/>
    </source>
</evidence>
<evidence type="ECO:0000313" key="5">
    <source>
        <dbReference type="Proteomes" id="UP000533954"/>
    </source>
</evidence>
<name>A0A7K7VID3_EUDEL</name>
<evidence type="ECO:0000313" key="4">
    <source>
        <dbReference type="EMBL" id="NXA40371.1"/>
    </source>
</evidence>
<evidence type="ECO:0000256" key="3">
    <source>
        <dbReference type="SAM" id="MobiDB-lite"/>
    </source>
</evidence>
<feature type="non-terminal residue" evidence="4">
    <location>
        <position position="1"/>
    </location>
</feature>
<comment type="similarity">
    <text evidence="1">Belongs to the TSC-22/Dip/Bun family.</text>
</comment>
<feature type="region of interest" description="Disordered" evidence="3">
    <location>
        <begin position="19"/>
        <end position="87"/>
    </location>
</feature>
<organism evidence="4 5">
    <name type="scientific">Eudromia elegans</name>
    <name type="common">Elegant crested-tinamou</name>
    <dbReference type="NCBI Taxonomy" id="8805"/>
    <lineage>
        <taxon>Eukaryota</taxon>
        <taxon>Metazoa</taxon>
        <taxon>Chordata</taxon>
        <taxon>Craniata</taxon>
        <taxon>Vertebrata</taxon>
        <taxon>Euteleostomi</taxon>
        <taxon>Archelosauria</taxon>
        <taxon>Archosauria</taxon>
        <taxon>Dinosauria</taxon>
        <taxon>Saurischia</taxon>
        <taxon>Theropoda</taxon>
        <taxon>Coelurosauria</taxon>
        <taxon>Aves</taxon>
        <taxon>Palaeognathae</taxon>
        <taxon>Tinamiformes</taxon>
        <taxon>Tinamidae</taxon>
        <taxon>Eudromia</taxon>
    </lineage>
</organism>
<accession>A0A7K7VID3</accession>
<feature type="non-terminal residue" evidence="4">
    <location>
        <position position="744"/>
    </location>
</feature>
<feature type="region of interest" description="Disordered" evidence="3">
    <location>
        <begin position="711"/>
        <end position="744"/>
    </location>
</feature>
<dbReference type="Proteomes" id="UP000533954">
    <property type="component" value="Unassembled WGS sequence"/>
</dbReference>
<protein>
    <submittedName>
        <fullName evidence="4">T22D2 protein</fullName>
    </submittedName>
</protein>